<sequence length="69" mass="7173">MAVAVHGIERPIRRVVPLKVVPTPTGPPEVCSASGIAVCHVHQRDASVVRANTSPTGHLIAMLSSTLAI</sequence>
<protein>
    <submittedName>
        <fullName evidence="1">Uncharacterized protein</fullName>
    </submittedName>
</protein>
<reference evidence="1" key="1">
    <citation type="journal article" date="2015" name="Proc. Natl. Acad. Sci. U.S.A.">
        <title>Networks of energetic and metabolic interactions define dynamics in microbial communities.</title>
        <authorList>
            <person name="Embree M."/>
            <person name="Liu J.K."/>
            <person name="Al-Bassam M.M."/>
            <person name="Zengler K."/>
        </authorList>
    </citation>
    <scope>NUCLEOTIDE SEQUENCE</scope>
</reference>
<name>A0A0W8F1V7_9ZZZZ</name>
<dbReference type="AlphaFoldDB" id="A0A0W8F1V7"/>
<proteinExistence type="predicted"/>
<accession>A0A0W8F1V7</accession>
<organism evidence="1">
    <name type="scientific">hydrocarbon metagenome</name>
    <dbReference type="NCBI Taxonomy" id="938273"/>
    <lineage>
        <taxon>unclassified sequences</taxon>
        <taxon>metagenomes</taxon>
        <taxon>ecological metagenomes</taxon>
    </lineage>
</organism>
<gene>
    <name evidence="1" type="ORF">ASZ90_015465</name>
</gene>
<evidence type="ECO:0000313" key="1">
    <source>
        <dbReference type="EMBL" id="KUG14888.1"/>
    </source>
</evidence>
<dbReference type="EMBL" id="LNQE01001608">
    <property type="protein sequence ID" value="KUG14888.1"/>
    <property type="molecule type" value="Genomic_DNA"/>
</dbReference>
<comment type="caution">
    <text evidence="1">The sequence shown here is derived from an EMBL/GenBank/DDBJ whole genome shotgun (WGS) entry which is preliminary data.</text>
</comment>